<keyword evidence="20" id="KW-1185">Reference proteome</keyword>
<comment type="subcellular location">
    <subcellularLocation>
        <location evidence="1">Nucleus</location>
    </subcellularLocation>
</comment>
<evidence type="ECO:0000256" key="13">
    <source>
        <dbReference type="ARBA" id="ARBA00023239"/>
    </source>
</evidence>
<evidence type="ECO:0000259" key="18">
    <source>
        <dbReference type="SMART" id="SM00483"/>
    </source>
</evidence>
<dbReference type="PRINTS" id="PR00870">
    <property type="entry name" value="DNAPOLXBETA"/>
</dbReference>
<evidence type="ECO:0000256" key="4">
    <source>
        <dbReference type="ARBA" id="ARBA00022634"/>
    </source>
</evidence>
<evidence type="ECO:0000256" key="6">
    <source>
        <dbReference type="ARBA" id="ARBA00022695"/>
    </source>
</evidence>
<evidence type="ECO:0000256" key="2">
    <source>
        <dbReference type="ARBA" id="ARBA00008323"/>
    </source>
</evidence>
<feature type="region of interest" description="Disordered" evidence="17">
    <location>
        <begin position="249"/>
        <end position="269"/>
    </location>
</feature>
<comment type="caution">
    <text evidence="19">The sequence shown here is derived from an EMBL/GenBank/DDBJ whole genome shotgun (WGS) entry which is preliminary data.</text>
</comment>
<dbReference type="InterPro" id="IPR002054">
    <property type="entry name" value="DNA-dir_DNA_pol_X"/>
</dbReference>
<evidence type="ECO:0000256" key="14">
    <source>
        <dbReference type="ARBA" id="ARBA00023242"/>
    </source>
</evidence>
<dbReference type="InterPro" id="IPR010996">
    <property type="entry name" value="HHH_MUS81"/>
</dbReference>
<sequence>MSDKALREKVVYFQQQDLLHLSDDEKDFPDPSFLAATHLLADSKSMPPPPSARRGSSFLGPTPRERQQEFEEHATRQRTNTRKCTENDRSLVRSSTTPEPATESLLAPRTRSRGLQQAKKLKKTASTSDLSRHDVPFYRRIGETPRELKNANAKPALAIRVEPEHKQLLKEKIVYFFPNNDTSMARRLRIHKIIELGAAWVTTWRDDVTHVMFDDRHQTFSQLLRHLKRASLPSGTLLDHTSGRFVVKGSSSTNETYTGNLSDSQNPLPMKPSKQELAVISSQEPGPTTTEHIPEQQQLDSSDGIVKDSFIQSPGPLRIIDLTRAATTLPDAISDALSVAIRETKAVAHLPIDDDEEGDSRFESSAEQSSTDLDTDDESQTKPKHTKQTRNVTGRFSKRTGIDLNAFQCMNPAKASSNSSCPNARTIEILGQMCRYYDQMQDQWRTLAYRKAITTLRKQTVKISTAKEAAALPFVGSRLASKIEEIVLTDRLRRLDSTRDDPTDKVLRLFLGVYGAGLVQANKWIQAGYRTLDDLMTNAKLTDSQKIGIKHYDDFTSRIPRAEVKAHGDYVRDALRKIDPGFETTIMGSYRRGAKDSGDIDIIITKPGAKASILRDVVFQSLVPQLFKAGFIKAKLATSSSTDDGSQWHGVSCLNSSKTWRRLDLLLVPEEEMGAALLYFTGNDIFNRSMRLLASKKGMRLNQRGLYRDVIREGKILVDTTTVHPGTTASLSAQVEAYGCSFVAAPVFGPPPVARAAQILIAIAGPPQAVEIINPFLKNGIARDVIHAGSDPSKALLLKSTSNFIAAGLQYLLSEAHVLAEKAELPASVLESLIEQNFGAYAHNTSKRLTSGSYFPSKGQAPNSALELAIKDVGIGVDIAKEKGVRLEIGELSMGAMEEAKKYGDERDRKLDSHSVFGVVRTRASLEFENDAVRERDGLEDKV</sequence>
<keyword evidence="12" id="KW-0234">DNA repair</keyword>
<evidence type="ECO:0000256" key="7">
    <source>
        <dbReference type="ARBA" id="ARBA00022705"/>
    </source>
</evidence>
<dbReference type="Pfam" id="PF14791">
    <property type="entry name" value="DNA_pol_B_thumb"/>
    <property type="match status" value="1"/>
</dbReference>
<protein>
    <recommendedName>
        <fullName evidence="3">DNA-directed DNA polymerase</fullName>
        <ecNumber evidence="3">2.7.7.7</ecNumber>
    </recommendedName>
</protein>
<evidence type="ECO:0000256" key="17">
    <source>
        <dbReference type="SAM" id="MobiDB-lite"/>
    </source>
</evidence>
<dbReference type="InterPro" id="IPR022312">
    <property type="entry name" value="DNA_pol_X"/>
</dbReference>
<keyword evidence="10" id="KW-0239">DNA-directed DNA polymerase</keyword>
<dbReference type="InterPro" id="IPR013328">
    <property type="entry name" value="6PGD_dom2"/>
</dbReference>
<dbReference type="InterPro" id="IPR002008">
    <property type="entry name" value="DNA_pol_X_beta-like"/>
</dbReference>
<gene>
    <name evidence="19" type="ORF">GRF29_106g962133</name>
</gene>
<dbReference type="InterPro" id="IPR043519">
    <property type="entry name" value="NT_sf"/>
</dbReference>
<keyword evidence="7" id="KW-0235">DNA replication</keyword>
<keyword evidence="5" id="KW-0808">Transferase</keyword>
<dbReference type="Gene3D" id="1.10.150.20">
    <property type="entry name" value="5' to 3' exonuclease, C-terminal subdomain"/>
    <property type="match status" value="1"/>
</dbReference>
<dbReference type="InterPro" id="IPR027421">
    <property type="entry name" value="DNA_pol_lamdba_lyase_dom_sf"/>
</dbReference>
<dbReference type="SUPFAM" id="SSF48179">
    <property type="entry name" value="6-phosphogluconate dehydrogenase C-terminal domain-like"/>
    <property type="match status" value="1"/>
</dbReference>
<dbReference type="SUPFAM" id="SSF47802">
    <property type="entry name" value="DNA polymerase beta, N-terminal domain-like"/>
    <property type="match status" value="1"/>
</dbReference>
<dbReference type="Proteomes" id="UP001280581">
    <property type="component" value="Unassembled WGS sequence"/>
</dbReference>
<keyword evidence="8" id="KW-0479">Metal-binding</keyword>
<dbReference type="SMART" id="SM00483">
    <property type="entry name" value="POLXc"/>
    <property type="match status" value="1"/>
</dbReference>
<dbReference type="InterPro" id="IPR036291">
    <property type="entry name" value="NAD(P)-bd_dom_sf"/>
</dbReference>
<keyword evidence="11" id="KW-0238">DNA-binding</keyword>
<dbReference type="Pfam" id="PF14792">
    <property type="entry name" value="DNA_pol_B_palm"/>
    <property type="match status" value="1"/>
</dbReference>
<dbReference type="InterPro" id="IPR036420">
    <property type="entry name" value="BRCT_dom_sf"/>
</dbReference>
<organism evidence="19 20">
    <name type="scientific">Pseudopithomyces chartarum</name>
    <dbReference type="NCBI Taxonomy" id="1892770"/>
    <lineage>
        <taxon>Eukaryota</taxon>
        <taxon>Fungi</taxon>
        <taxon>Dikarya</taxon>
        <taxon>Ascomycota</taxon>
        <taxon>Pezizomycotina</taxon>
        <taxon>Dothideomycetes</taxon>
        <taxon>Pleosporomycetidae</taxon>
        <taxon>Pleosporales</taxon>
        <taxon>Massarineae</taxon>
        <taxon>Didymosphaeriaceae</taxon>
        <taxon>Pseudopithomyces</taxon>
    </lineage>
</organism>
<evidence type="ECO:0000256" key="9">
    <source>
        <dbReference type="ARBA" id="ARBA00022763"/>
    </source>
</evidence>
<dbReference type="FunFam" id="1.10.150.20:FF:000010">
    <property type="entry name" value="DNA polymerase lambda"/>
    <property type="match status" value="1"/>
</dbReference>
<dbReference type="InterPro" id="IPR008927">
    <property type="entry name" value="6-PGluconate_DH-like_C_sf"/>
</dbReference>
<feature type="active site" description="Nucleophile; Schiff-base intermediate with DNA; for 5'-dRP lyase activity" evidence="16">
    <location>
        <position position="482"/>
    </location>
</feature>
<evidence type="ECO:0000256" key="8">
    <source>
        <dbReference type="ARBA" id="ARBA00022723"/>
    </source>
</evidence>
<feature type="region of interest" description="Disordered" evidence="17">
    <location>
        <begin position="281"/>
        <end position="310"/>
    </location>
</feature>
<evidence type="ECO:0000256" key="1">
    <source>
        <dbReference type="ARBA" id="ARBA00004123"/>
    </source>
</evidence>
<keyword evidence="4" id="KW-0237">DNA synthesis</keyword>
<feature type="compositionally biased region" description="Basic and acidic residues" evidence="17">
    <location>
        <begin position="63"/>
        <end position="75"/>
    </location>
</feature>
<dbReference type="EMBL" id="WVTA01000010">
    <property type="protein sequence ID" value="KAK3203888.1"/>
    <property type="molecule type" value="Genomic_DNA"/>
</dbReference>
<evidence type="ECO:0000256" key="16">
    <source>
        <dbReference type="PIRSR" id="PIRSR622312-50"/>
    </source>
</evidence>
<evidence type="ECO:0000256" key="11">
    <source>
        <dbReference type="ARBA" id="ARBA00023125"/>
    </source>
</evidence>
<dbReference type="PROSITE" id="PS00522">
    <property type="entry name" value="DNA_POLYMERASE_X"/>
    <property type="match status" value="1"/>
</dbReference>
<evidence type="ECO:0000256" key="3">
    <source>
        <dbReference type="ARBA" id="ARBA00012417"/>
    </source>
</evidence>
<keyword evidence="9" id="KW-0227">DNA damage</keyword>
<dbReference type="CDD" id="cd00141">
    <property type="entry name" value="NT_POLXc"/>
    <property type="match status" value="1"/>
</dbReference>
<evidence type="ECO:0000313" key="20">
    <source>
        <dbReference type="Proteomes" id="UP001280581"/>
    </source>
</evidence>
<dbReference type="InterPro" id="IPR018944">
    <property type="entry name" value="DNA_pol_lambd_fingers_domain"/>
</dbReference>
<proteinExistence type="inferred from homology"/>
<feature type="region of interest" description="Disordered" evidence="17">
    <location>
        <begin position="39"/>
        <end position="129"/>
    </location>
</feature>
<feature type="domain" description="DNA-directed DNA polymerase X" evidence="18">
    <location>
        <begin position="421"/>
        <end position="756"/>
    </location>
</feature>
<dbReference type="Gene3D" id="3.40.50.720">
    <property type="entry name" value="NAD(P)-binding Rossmann-like Domain"/>
    <property type="match status" value="1"/>
</dbReference>
<feature type="region of interest" description="Disordered" evidence="17">
    <location>
        <begin position="350"/>
        <end position="395"/>
    </location>
</feature>
<dbReference type="PANTHER" id="PTHR11276">
    <property type="entry name" value="DNA POLYMERASE TYPE-X FAMILY MEMBER"/>
    <property type="match status" value="1"/>
</dbReference>
<comment type="catalytic activity">
    <reaction evidence="15">
        <text>DNA(n) + a 2'-deoxyribonucleoside 5'-triphosphate = DNA(n+1) + diphosphate</text>
        <dbReference type="Rhea" id="RHEA:22508"/>
        <dbReference type="Rhea" id="RHEA-COMP:17339"/>
        <dbReference type="Rhea" id="RHEA-COMP:17340"/>
        <dbReference type="ChEBI" id="CHEBI:33019"/>
        <dbReference type="ChEBI" id="CHEBI:61560"/>
        <dbReference type="ChEBI" id="CHEBI:173112"/>
        <dbReference type="EC" id="2.7.7.7"/>
    </reaction>
</comment>
<dbReference type="Gene3D" id="1.10.150.110">
    <property type="entry name" value="DNA polymerase beta, N-terminal domain-like"/>
    <property type="match status" value="1"/>
</dbReference>
<dbReference type="GO" id="GO:0051287">
    <property type="term" value="F:NAD binding"/>
    <property type="evidence" value="ECO:0007669"/>
    <property type="project" value="InterPro"/>
</dbReference>
<dbReference type="InterPro" id="IPR019843">
    <property type="entry name" value="DNA_pol-X_BS"/>
</dbReference>
<dbReference type="AlphaFoldDB" id="A0AAN6RH45"/>
<dbReference type="InterPro" id="IPR029398">
    <property type="entry name" value="PolB_thumb"/>
</dbReference>
<dbReference type="Gene3D" id="3.30.460.10">
    <property type="entry name" value="Beta Polymerase, domain 2"/>
    <property type="match status" value="1"/>
</dbReference>
<name>A0AAN6RH45_9PLEO</name>
<evidence type="ECO:0000256" key="15">
    <source>
        <dbReference type="ARBA" id="ARBA00049244"/>
    </source>
</evidence>
<dbReference type="SUPFAM" id="SSF81301">
    <property type="entry name" value="Nucleotidyltransferase"/>
    <property type="match status" value="1"/>
</dbReference>
<dbReference type="Gene3D" id="1.10.1040.10">
    <property type="entry name" value="N-(1-d-carboxylethyl)-l-norvaline Dehydrogenase, domain 2"/>
    <property type="match status" value="1"/>
</dbReference>
<dbReference type="EC" id="2.7.7.7" evidence="3"/>
<dbReference type="FunFam" id="1.10.150.110:FF:000005">
    <property type="entry name" value="DNA polymerase POL4"/>
    <property type="match status" value="1"/>
</dbReference>
<dbReference type="GO" id="GO:0006303">
    <property type="term" value="P:double-strand break repair via nonhomologous end joining"/>
    <property type="evidence" value="ECO:0007669"/>
    <property type="project" value="TreeGrafter"/>
</dbReference>
<evidence type="ECO:0000256" key="5">
    <source>
        <dbReference type="ARBA" id="ARBA00022679"/>
    </source>
</evidence>
<reference evidence="19 20" key="1">
    <citation type="submission" date="2021-02" db="EMBL/GenBank/DDBJ databases">
        <title>Genome assembly of Pseudopithomyces chartarum.</title>
        <authorList>
            <person name="Jauregui R."/>
            <person name="Singh J."/>
            <person name="Voisey C."/>
        </authorList>
    </citation>
    <scope>NUCLEOTIDE SEQUENCE [LARGE SCALE GENOMIC DNA]</scope>
    <source>
        <strain evidence="19 20">AGR01</strain>
    </source>
</reference>
<dbReference type="SUPFAM" id="SSF51735">
    <property type="entry name" value="NAD(P)-binding Rossmann-fold domains"/>
    <property type="match status" value="1"/>
</dbReference>
<dbReference type="GO" id="GO:0046872">
    <property type="term" value="F:metal ion binding"/>
    <property type="evidence" value="ECO:0007669"/>
    <property type="project" value="UniProtKB-KW"/>
</dbReference>
<dbReference type="PANTHER" id="PTHR11276:SF28">
    <property type="entry name" value="DNA POLYMERASE LAMBDA"/>
    <property type="match status" value="1"/>
</dbReference>
<keyword evidence="13" id="KW-0456">Lyase</keyword>
<dbReference type="GO" id="GO:0003887">
    <property type="term" value="F:DNA-directed DNA polymerase activity"/>
    <property type="evidence" value="ECO:0007669"/>
    <property type="project" value="UniProtKB-KW"/>
</dbReference>
<keyword evidence="6" id="KW-0548">Nucleotidyltransferase</keyword>
<dbReference type="GO" id="GO:0003677">
    <property type="term" value="F:DNA binding"/>
    <property type="evidence" value="ECO:0007669"/>
    <property type="project" value="UniProtKB-KW"/>
</dbReference>
<accession>A0AAN6RH45</accession>
<dbReference type="Pfam" id="PF14833">
    <property type="entry name" value="NAD_binding_11"/>
    <property type="match status" value="1"/>
</dbReference>
<dbReference type="GO" id="GO:0005634">
    <property type="term" value="C:nucleus"/>
    <property type="evidence" value="ECO:0007669"/>
    <property type="project" value="UniProtKB-SubCell"/>
</dbReference>
<evidence type="ECO:0000256" key="12">
    <source>
        <dbReference type="ARBA" id="ARBA00023204"/>
    </source>
</evidence>
<dbReference type="GO" id="GO:0050661">
    <property type="term" value="F:NADP binding"/>
    <property type="evidence" value="ECO:0007669"/>
    <property type="project" value="InterPro"/>
</dbReference>
<evidence type="ECO:0000313" key="19">
    <source>
        <dbReference type="EMBL" id="KAK3203888.1"/>
    </source>
</evidence>
<evidence type="ECO:0000256" key="10">
    <source>
        <dbReference type="ARBA" id="ARBA00022932"/>
    </source>
</evidence>
<dbReference type="InterPro" id="IPR029154">
    <property type="entry name" value="HIBADH-like_NADP-bd"/>
</dbReference>
<dbReference type="SUPFAM" id="SSF81585">
    <property type="entry name" value="PsbU/PolX domain-like"/>
    <property type="match status" value="1"/>
</dbReference>
<dbReference type="GO" id="GO:0016829">
    <property type="term" value="F:lyase activity"/>
    <property type="evidence" value="ECO:0007669"/>
    <property type="project" value="UniProtKB-KW"/>
</dbReference>
<dbReference type="GO" id="GO:0006260">
    <property type="term" value="P:DNA replication"/>
    <property type="evidence" value="ECO:0007669"/>
    <property type="project" value="UniProtKB-KW"/>
</dbReference>
<dbReference type="Pfam" id="PF10391">
    <property type="entry name" value="DNA_pol_lambd_f"/>
    <property type="match status" value="1"/>
</dbReference>
<keyword evidence="14" id="KW-0539">Nucleus</keyword>
<dbReference type="Gene3D" id="3.40.50.10190">
    <property type="entry name" value="BRCT domain"/>
    <property type="match status" value="1"/>
</dbReference>
<feature type="compositionally biased region" description="Polar residues" evidence="17">
    <location>
        <begin position="249"/>
        <end position="267"/>
    </location>
</feature>
<feature type="compositionally biased region" description="Polar residues" evidence="17">
    <location>
        <begin position="281"/>
        <end position="301"/>
    </location>
</feature>
<dbReference type="PRINTS" id="PR00869">
    <property type="entry name" value="DNAPOLX"/>
</dbReference>
<comment type="similarity">
    <text evidence="2">Belongs to the DNA polymerase type-X family.</text>
</comment>
<dbReference type="InterPro" id="IPR028207">
    <property type="entry name" value="DNA_pol_B_palm_palm"/>
</dbReference>
<dbReference type="Pfam" id="PF14716">
    <property type="entry name" value="HHH_8"/>
    <property type="match status" value="1"/>
</dbReference>